<dbReference type="InterPro" id="IPR047629">
    <property type="entry name" value="IS1182_transpos"/>
</dbReference>
<dbReference type="Proteomes" id="UP001333102">
    <property type="component" value="Chromosome"/>
</dbReference>
<dbReference type="RefSeq" id="WP_324667981.1">
    <property type="nucleotide sequence ID" value="NZ_CP141614.1"/>
</dbReference>
<evidence type="ECO:0000259" key="1">
    <source>
        <dbReference type="Pfam" id="PF01609"/>
    </source>
</evidence>
<dbReference type="InterPro" id="IPR008490">
    <property type="entry name" value="Transposase_InsH_N"/>
</dbReference>
<sequence>MLRRTEAQRNFFDDAIFGRMIPPDHPLVAIDQAVDFSFIHDEVKALYSPDQGRPSYPPETLFRALVLGIWANLSDVQVAQQLRFNVLFRWFCRIGWDDPVPDDTTLVVFRRRLKASGVYERLLDRVVEQAKAKGLGRGRWMIVDGTKVVADVAIRNQLELVREGRKRLVRALQRIQPERAAKVRALAEPLPDADYPDREALLAAESACGEALLNELEDVPEPEVRRLAAQYRAILKGEGMASFTDPEARWGFQKKGEAFLGYKVVASCDEDGLVTAVTVAAGNESELAQVERLRAAWKRLRLRPRAVAADKAYDASTLRQQLQDEAVRIYTPRKYRRSTLPSGFRYEAKADRVICPAGAMGRPTPHPQGGFVYVFSQRTCQRCSLKAACLKDGRQRQRVYLQPDKDRTRPKGIRLAMRVRKVIERVFAEAKKWHHLGRARYRGRLGVAFQAVMTFLVINTKRMAAWSGVDRAWQGV</sequence>
<dbReference type="Pfam" id="PF05598">
    <property type="entry name" value="DUF772"/>
    <property type="match status" value="1"/>
</dbReference>
<gene>
    <name evidence="3" type="ORF">VLY81_09830</name>
</gene>
<dbReference type="InterPro" id="IPR002559">
    <property type="entry name" value="Transposase_11"/>
</dbReference>
<dbReference type="NCBIfam" id="NF033551">
    <property type="entry name" value="transpos_IS1182"/>
    <property type="match status" value="1"/>
</dbReference>
<evidence type="ECO:0000313" key="3">
    <source>
        <dbReference type="EMBL" id="WRP13737.1"/>
    </source>
</evidence>
<dbReference type="PANTHER" id="PTHR35604:SF2">
    <property type="entry name" value="TRANSPOSASE INSH FOR INSERTION SEQUENCE ELEMENT IS5A-RELATED"/>
    <property type="match status" value="1"/>
</dbReference>
<feature type="domain" description="Transposase InsH N-terminal" evidence="2">
    <location>
        <begin position="19"/>
        <end position="112"/>
    </location>
</feature>
<proteinExistence type="predicted"/>
<name>A0ABZ1BLN5_9FIRM</name>
<dbReference type="EMBL" id="CP141614">
    <property type="protein sequence ID" value="WRP13737.1"/>
    <property type="molecule type" value="Genomic_DNA"/>
</dbReference>
<evidence type="ECO:0000313" key="4">
    <source>
        <dbReference type="Proteomes" id="UP001333102"/>
    </source>
</evidence>
<accession>A0ABZ1BLN5</accession>
<dbReference type="PANTHER" id="PTHR35604">
    <property type="entry name" value="TRANSPOSASE INSH FOR INSERTION SEQUENCE ELEMENT IS5A-RELATED"/>
    <property type="match status" value="1"/>
</dbReference>
<keyword evidence="4" id="KW-1185">Reference proteome</keyword>
<reference evidence="4" key="1">
    <citation type="submission" date="2023-12" db="EMBL/GenBank/DDBJ databases">
        <title>Novel isolates from deep terrestrial aquifers shed light on the physiology and ecology of the class Limnochordia.</title>
        <authorList>
            <person name="Karnachuk O.V."/>
            <person name="Lukina A.P."/>
            <person name="Avakyan M.R."/>
            <person name="Kadnikov V."/>
            <person name="Begmatov S."/>
            <person name="Beletsky A.V."/>
            <person name="Mardanov A.V."/>
            <person name="Ravin N.V."/>
        </authorList>
    </citation>
    <scope>NUCLEOTIDE SEQUENCE [LARGE SCALE GENOMIC DNA]</scope>
    <source>
        <strain evidence="4">LN</strain>
    </source>
</reference>
<dbReference type="Pfam" id="PF01609">
    <property type="entry name" value="DDE_Tnp_1"/>
    <property type="match status" value="1"/>
</dbReference>
<organism evidence="3 4">
    <name type="scientific">Geochorda subterranea</name>
    <dbReference type="NCBI Taxonomy" id="3109564"/>
    <lineage>
        <taxon>Bacteria</taxon>
        <taxon>Bacillati</taxon>
        <taxon>Bacillota</taxon>
        <taxon>Limnochordia</taxon>
        <taxon>Limnochordales</taxon>
        <taxon>Geochordaceae</taxon>
        <taxon>Geochorda</taxon>
    </lineage>
</organism>
<feature type="domain" description="Transposase IS4-like" evidence="1">
    <location>
        <begin position="246"/>
        <end position="459"/>
    </location>
</feature>
<protein>
    <submittedName>
        <fullName evidence="3">IS1182 family transposase</fullName>
    </submittedName>
</protein>
<evidence type="ECO:0000259" key="2">
    <source>
        <dbReference type="Pfam" id="PF05598"/>
    </source>
</evidence>